<keyword evidence="3" id="KW-1185">Reference proteome</keyword>
<protein>
    <submittedName>
        <fullName evidence="2">Uncharacterized protein</fullName>
    </submittedName>
</protein>
<evidence type="ECO:0000256" key="1">
    <source>
        <dbReference type="SAM" id="MobiDB-lite"/>
    </source>
</evidence>
<dbReference type="Proteomes" id="UP000015106">
    <property type="component" value="Unassembled WGS sequence"/>
</dbReference>
<feature type="region of interest" description="Disordered" evidence="1">
    <location>
        <begin position="99"/>
        <end position="124"/>
    </location>
</feature>
<dbReference type="Gramene" id="TuG1812S0003498600.01.T01">
    <property type="protein sequence ID" value="TuG1812S0003498600.01.T01"/>
    <property type="gene ID" value="TuG1812S0003498600.01"/>
</dbReference>
<evidence type="ECO:0000313" key="3">
    <source>
        <dbReference type="Proteomes" id="UP000015106"/>
    </source>
</evidence>
<evidence type="ECO:0000313" key="2">
    <source>
        <dbReference type="EnsemblPlants" id="TuG1812S0003498600.01.T01"/>
    </source>
</evidence>
<reference evidence="3" key="1">
    <citation type="journal article" date="2013" name="Nature">
        <title>Draft genome of the wheat A-genome progenitor Triticum urartu.</title>
        <authorList>
            <person name="Ling H.Q."/>
            <person name="Zhao S."/>
            <person name="Liu D."/>
            <person name="Wang J."/>
            <person name="Sun H."/>
            <person name="Zhang C."/>
            <person name="Fan H."/>
            <person name="Li D."/>
            <person name="Dong L."/>
            <person name="Tao Y."/>
            <person name="Gao C."/>
            <person name="Wu H."/>
            <person name="Li Y."/>
            <person name="Cui Y."/>
            <person name="Guo X."/>
            <person name="Zheng S."/>
            <person name="Wang B."/>
            <person name="Yu K."/>
            <person name="Liang Q."/>
            <person name="Yang W."/>
            <person name="Lou X."/>
            <person name="Chen J."/>
            <person name="Feng M."/>
            <person name="Jian J."/>
            <person name="Zhang X."/>
            <person name="Luo G."/>
            <person name="Jiang Y."/>
            <person name="Liu J."/>
            <person name="Wang Z."/>
            <person name="Sha Y."/>
            <person name="Zhang B."/>
            <person name="Wu H."/>
            <person name="Tang D."/>
            <person name="Shen Q."/>
            <person name="Xue P."/>
            <person name="Zou S."/>
            <person name="Wang X."/>
            <person name="Liu X."/>
            <person name="Wang F."/>
            <person name="Yang Y."/>
            <person name="An X."/>
            <person name="Dong Z."/>
            <person name="Zhang K."/>
            <person name="Zhang X."/>
            <person name="Luo M.C."/>
            <person name="Dvorak J."/>
            <person name="Tong Y."/>
            <person name="Wang J."/>
            <person name="Yang H."/>
            <person name="Li Z."/>
            <person name="Wang D."/>
            <person name="Zhang A."/>
            <person name="Wang J."/>
        </authorList>
    </citation>
    <scope>NUCLEOTIDE SEQUENCE</scope>
    <source>
        <strain evidence="3">cv. G1812</strain>
    </source>
</reference>
<dbReference type="EnsemblPlants" id="TuG1812S0003498600.01.T01">
    <property type="protein sequence ID" value="TuG1812S0003498600.01.T01"/>
    <property type="gene ID" value="TuG1812S0003498600.01"/>
</dbReference>
<dbReference type="AlphaFoldDB" id="A0A8R7VK38"/>
<sequence length="144" mass="16309">MIRLHTLLKNTLPFFPIPVPTRLAARRDLLSGLHFSSLRLEKSSESAPVISSSFILLHATTCRLCKSFHEVTTDSTPRVVNNEQPSKDSNFTLLHRPANANMSSSRPQQFWTSNSRAPSQTKKRAWRAWRSRSWQGSSSILAHP</sequence>
<name>A0A8R7VK38_TRIUA</name>
<reference evidence="2" key="2">
    <citation type="submission" date="2022-06" db="UniProtKB">
        <authorList>
            <consortium name="EnsemblPlants"/>
        </authorList>
    </citation>
    <scope>IDENTIFICATION</scope>
</reference>
<organism evidence="2 3">
    <name type="scientific">Triticum urartu</name>
    <name type="common">Red wild einkorn</name>
    <name type="synonym">Crithodium urartu</name>
    <dbReference type="NCBI Taxonomy" id="4572"/>
    <lineage>
        <taxon>Eukaryota</taxon>
        <taxon>Viridiplantae</taxon>
        <taxon>Streptophyta</taxon>
        <taxon>Embryophyta</taxon>
        <taxon>Tracheophyta</taxon>
        <taxon>Spermatophyta</taxon>
        <taxon>Magnoliopsida</taxon>
        <taxon>Liliopsida</taxon>
        <taxon>Poales</taxon>
        <taxon>Poaceae</taxon>
        <taxon>BOP clade</taxon>
        <taxon>Pooideae</taxon>
        <taxon>Triticodae</taxon>
        <taxon>Triticeae</taxon>
        <taxon>Triticinae</taxon>
        <taxon>Triticum</taxon>
    </lineage>
</organism>
<feature type="compositionally biased region" description="Polar residues" evidence="1">
    <location>
        <begin position="100"/>
        <end position="120"/>
    </location>
</feature>
<proteinExistence type="predicted"/>
<accession>A0A8R7VK38</accession>